<evidence type="ECO:0000313" key="1">
    <source>
        <dbReference type="EMBL" id="SNS16134.1"/>
    </source>
</evidence>
<keyword evidence="2" id="KW-1185">Reference proteome</keyword>
<sequence length="106" mass="12074">MDLKEIYKKRKEIINGHMNELYTLAGMTSKNDAEVFTIREKICNDCPLKINNTCNTNLWIHPTTMETAKMGKKGFVRGCGCRLSAKQKSKYSKCPAGFWGDEFSSK</sequence>
<dbReference type="AlphaFoldDB" id="A0A239C9L4"/>
<reference evidence="1 2" key="1">
    <citation type="submission" date="2017-06" db="EMBL/GenBank/DDBJ databases">
        <authorList>
            <person name="Kim H.J."/>
            <person name="Triplett B.A."/>
        </authorList>
    </citation>
    <scope>NUCLEOTIDE SEQUENCE [LARGE SCALE GENOMIC DNA]</scope>
    <source>
        <strain evidence="1 2">DSM 25597</strain>
    </source>
</reference>
<name>A0A239C9L4_9FLAO</name>
<dbReference type="Proteomes" id="UP000198379">
    <property type="component" value="Unassembled WGS sequence"/>
</dbReference>
<dbReference type="OrthoDB" id="1262474at2"/>
<dbReference type="EMBL" id="FZNY01000007">
    <property type="protein sequence ID" value="SNS16134.1"/>
    <property type="molecule type" value="Genomic_DNA"/>
</dbReference>
<organism evidence="1 2">
    <name type="scientific">Dokdonia pacifica</name>
    <dbReference type="NCBI Taxonomy" id="1627892"/>
    <lineage>
        <taxon>Bacteria</taxon>
        <taxon>Pseudomonadati</taxon>
        <taxon>Bacteroidota</taxon>
        <taxon>Flavobacteriia</taxon>
        <taxon>Flavobacteriales</taxon>
        <taxon>Flavobacteriaceae</taxon>
        <taxon>Dokdonia</taxon>
    </lineage>
</organism>
<gene>
    <name evidence="1" type="ORF">SAMN06265376_107170</name>
</gene>
<proteinExistence type="predicted"/>
<evidence type="ECO:0000313" key="2">
    <source>
        <dbReference type="Proteomes" id="UP000198379"/>
    </source>
</evidence>
<dbReference type="RefSeq" id="WP_089373167.1">
    <property type="nucleotide sequence ID" value="NZ_BMEP01000004.1"/>
</dbReference>
<protein>
    <submittedName>
        <fullName evidence="1">Uncharacterized protein</fullName>
    </submittedName>
</protein>
<accession>A0A239C9L4</accession>